<dbReference type="GO" id="GO:0016020">
    <property type="term" value="C:membrane"/>
    <property type="evidence" value="ECO:0007669"/>
    <property type="project" value="InterPro"/>
</dbReference>
<evidence type="ECO:0000256" key="5">
    <source>
        <dbReference type="ARBA" id="ARBA00022750"/>
    </source>
</evidence>
<sequence length="183" mass="20815">MGKHGVLLRIFKQYHIEWIWYLSKEMRYLIFFAAGIFALDQLFKHAIDEEPKENFPRDLPGSKGLVQIRRAHNPGFSMGRLEKYPKLVKTLSLLATLFLIFALPYMSILLGDGFFLQKWGTAMVIGGASSNTYDRLIKGKVTDYINVRVPFLKNAIINIGDIAIYLGGMLYGIGVIIDLLKNK</sequence>
<dbReference type="RefSeq" id="WP_183682735.1">
    <property type="nucleotide sequence ID" value="NZ_JACHHH010000002.1"/>
</dbReference>
<evidence type="ECO:0000256" key="2">
    <source>
        <dbReference type="ARBA" id="ARBA00022475"/>
    </source>
</evidence>
<keyword evidence="5" id="KW-0064">Aspartyl protease</keyword>
<organism evidence="10 11">
    <name type="scientific">Oribacterium sinus</name>
    <dbReference type="NCBI Taxonomy" id="237576"/>
    <lineage>
        <taxon>Bacteria</taxon>
        <taxon>Bacillati</taxon>
        <taxon>Bacillota</taxon>
        <taxon>Clostridia</taxon>
        <taxon>Lachnospirales</taxon>
        <taxon>Lachnospiraceae</taxon>
        <taxon>Oribacterium</taxon>
    </lineage>
</organism>
<dbReference type="PANTHER" id="PTHR33695:SF1">
    <property type="entry name" value="LIPOPROTEIN SIGNAL PEPTIDASE"/>
    <property type="match status" value="1"/>
</dbReference>
<reference evidence="10 11" key="1">
    <citation type="submission" date="2020-08" db="EMBL/GenBank/DDBJ databases">
        <title>Genomic Encyclopedia of Type Strains, Phase IV (KMG-IV): sequencing the most valuable type-strain genomes for metagenomic binning, comparative biology and taxonomic classification.</title>
        <authorList>
            <person name="Goeker M."/>
        </authorList>
    </citation>
    <scope>NUCLEOTIDE SEQUENCE [LARGE SCALE GENOMIC DNA]</scope>
    <source>
        <strain evidence="10 11">DSM 17245</strain>
    </source>
</reference>
<dbReference type="Pfam" id="PF01252">
    <property type="entry name" value="Peptidase_A8"/>
    <property type="match status" value="1"/>
</dbReference>
<keyword evidence="2" id="KW-1003">Cell membrane</keyword>
<evidence type="ECO:0000256" key="6">
    <source>
        <dbReference type="ARBA" id="ARBA00022801"/>
    </source>
</evidence>
<dbReference type="GeneID" id="85014136"/>
<dbReference type="AlphaFoldDB" id="A0A7W9SEC5"/>
<keyword evidence="7 9" id="KW-1133">Transmembrane helix</keyword>
<evidence type="ECO:0000256" key="8">
    <source>
        <dbReference type="ARBA" id="ARBA00023136"/>
    </source>
</evidence>
<feature type="transmembrane region" description="Helical" evidence="9">
    <location>
        <begin position="87"/>
        <end position="110"/>
    </location>
</feature>
<comment type="caution">
    <text evidence="10">The sequence shown here is derived from an EMBL/GenBank/DDBJ whole genome shotgun (WGS) entry which is preliminary data.</text>
</comment>
<feature type="transmembrane region" description="Helical" evidence="9">
    <location>
        <begin position="162"/>
        <end position="180"/>
    </location>
</feature>
<dbReference type="GO" id="GO:0006508">
    <property type="term" value="P:proteolysis"/>
    <property type="evidence" value="ECO:0007669"/>
    <property type="project" value="UniProtKB-KW"/>
</dbReference>
<dbReference type="Proteomes" id="UP000522163">
    <property type="component" value="Unassembled WGS sequence"/>
</dbReference>
<evidence type="ECO:0000256" key="1">
    <source>
        <dbReference type="ARBA" id="ARBA00006139"/>
    </source>
</evidence>
<keyword evidence="6 10" id="KW-0378">Hydrolase</keyword>
<evidence type="ECO:0000256" key="4">
    <source>
        <dbReference type="ARBA" id="ARBA00022692"/>
    </source>
</evidence>
<protein>
    <submittedName>
        <fullName evidence="10">Signal peptidase II</fullName>
        <ecNumber evidence="10">3.4.23.36</ecNumber>
    </submittedName>
</protein>
<evidence type="ECO:0000313" key="10">
    <source>
        <dbReference type="EMBL" id="MBB6040613.1"/>
    </source>
</evidence>
<keyword evidence="8 9" id="KW-0472">Membrane</keyword>
<comment type="similarity">
    <text evidence="1">Belongs to the peptidase A8 family.</text>
</comment>
<dbReference type="EC" id="3.4.23.36" evidence="10"/>
<name>A0A7W9SEC5_9FIRM</name>
<gene>
    <name evidence="10" type="ORF">HNQ46_000576</name>
</gene>
<evidence type="ECO:0000256" key="7">
    <source>
        <dbReference type="ARBA" id="ARBA00022989"/>
    </source>
</evidence>
<evidence type="ECO:0000256" key="3">
    <source>
        <dbReference type="ARBA" id="ARBA00022670"/>
    </source>
</evidence>
<dbReference type="PANTHER" id="PTHR33695">
    <property type="entry name" value="LIPOPROTEIN SIGNAL PEPTIDASE"/>
    <property type="match status" value="1"/>
</dbReference>
<keyword evidence="3" id="KW-0645">Protease</keyword>
<evidence type="ECO:0000256" key="9">
    <source>
        <dbReference type="SAM" id="Phobius"/>
    </source>
</evidence>
<accession>A0A7W9SEC5</accession>
<proteinExistence type="inferred from homology"/>
<dbReference type="InterPro" id="IPR001872">
    <property type="entry name" value="Peptidase_A8"/>
</dbReference>
<keyword evidence="4 9" id="KW-0812">Transmembrane</keyword>
<evidence type="ECO:0000313" key="11">
    <source>
        <dbReference type="Proteomes" id="UP000522163"/>
    </source>
</evidence>
<dbReference type="EMBL" id="JACHHH010000002">
    <property type="protein sequence ID" value="MBB6040613.1"/>
    <property type="molecule type" value="Genomic_DNA"/>
</dbReference>
<dbReference type="GO" id="GO:0004190">
    <property type="term" value="F:aspartic-type endopeptidase activity"/>
    <property type="evidence" value="ECO:0007669"/>
    <property type="project" value="UniProtKB-KW"/>
</dbReference>